<dbReference type="EMBL" id="ACCL02000002">
    <property type="protein sequence ID" value="EET62451.1"/>
    <property type="molecule type" value="Genomic_DNA"/>
</dbReference>
<feature type="domain" description="BIG2" evidence="1">
    <location>
        <begin position="108"/>
        <end position="186"/>
    </location>
</feature>
<comment type="caution">
    <text evidence="2">The sequence shown here is derived from an EMBL/GenBank/DDBJ whole genome shotgun (WGS) entry which is preliminary data.</text>
</comment>
<organism evidence="2 3">
    <name type="scientific">Marvinbryantia formatexigens DSM 14469</name>
    <dbReference type="NCBI Taxonomy" id="478749"/>
    <lineage>
        <taxon>Bacteria</taxon>
        <taxon>Bacillati</taxon>
        <taxon>Bacillota</taxon>
        <taxon>Clostridia</taxon>
        <taxon>Lachnospirales</taxon>
        <taxon>Lachnospiraceae</taxon>
        <taxon>Marvinbryantia</taxon>
    </lineage>
</organism>
<dbReference type="InterPro" id="IPR008964">
    <property type="entry name" value="Invasin/intimin_cell_adhesion"/>
</dbReference>
<dbReference type="AlphaFoldDB" id="C6LA43"/>
<keyword evidence="3" id="KW-1185">Reference proteome</keyword>
<evidence type="ECO:0000313" key="3">
    <source>
        <dbReference type="Proteomes" id="UP000005561"/>
    </source>
</evidence>
<dbReference type="SUPFAM" id="SSF49373">
    <property type="entry name" value="Invasin/intimin cell-adhesion fragments"/>
    <property type="match status" value="2"/>
</dbReference>
<dbReference type="Gene3D" id="2.60.40.1080">
    <property type="match status" value="2"/>
</dbReference>
<evidence type="ECO:0000313" key="2">
    <source>
        <dbReference type="EMBL" id="EET62451.1"/>
    </source>
</evidence>
<accession>C6LA43</accession>
<gene>
    <name evidence="2" type="ORF">BRYFOR_05486</name>
</gene>
<dbReference type="eggNOG" id="COG5492">
    <property type="taxonomic scope" value="Bacteria"/>
</dbReference>
<feature type="domain" description="BIG2" evidence="1">
    <location>
        <begin position="1"/>
        <end position="65"/>
    </location>
</feature>
<dbReference type="Proteomes" id="UP000005561">
    <property type="component" value="Unassembled WGS sequence"/>
</dbReference>
<reference evidence="2" key="1">
    <citation type="submission" date="2009-07" db="EMBL/GenBank/DDBJ databases">
        <authorList>
            <person name="Weinstock G."/>
            <person name="Sodergren E."/>
            <person name="Clifton S."/>
            <person name="Fulton L."/>
            <person name="Fulton B."/>
            <person name="Courtney L."/>
            <person name="Fronick C."/>
            <person name="Harrison M."/>
            <person name="Strong C."/>
            <person name="Farmer C."/>
            <person name="Delahaunty K."/>
            <person name="Markovic C."/>
            <person name="Hall O."/>
            <person name="Minx P."/>
            <person name="Tomlinson C."/>
            <person name="Mitreva M."/>
            <person name="Nelson J."/>
            <person name="Hou S."/>
            <person name="Wollam A."/>
            <person name="Pepin K.H."/>
            <person name="Johnson M."/>
            <person name="Bhonagiri V."/>
            <person name="Nash W.E."/>
            <person name="Warren W."/>
            <person name="Chinwalla A."/>
            <person name="Mardis E.R."/>
            <person name="Wilson R.K."/>
        </authorList>
    </citation>
    <scope>NUCLEOTIDE SEQUENCE [LARGE SCALE GENOMIC DNA]</scope>
    <source>
        <strain evidence="2">DSM 14469</strain>
    </source>
</reference>
<proteinExistence type="predicted"/>
<protein>
    <recommendedName>
        <fullName evidence="1">BIG2 domain-containing protein</fullName>
    </recommendedName>
</protein>
<name>C6LA43_9FIRM</name>
<dbReference type="Pfam" id="PF02368">
    <property type="entry name" value="Big_2"/>
    <property type="match status" value="2"/>
</dbReference>
<sequence>MAGETLQLTASVTPAGATDKSITWSSSNTSVATVDSNGKVTMLAAGDCTITAYAVNWGVPAEYVSTVVKYNWSLERQAQEFQPRAAYNITVTPARTQITGIWLTDNDCDGEIAVTQKMIPVGGTKKVALTLNSAYTNPKNAQLVWTSSDPGIATVDSSGTVTGIAKGYATITVKTQYPAEDGTYPTASTTYRVGAYTYDEILNNLTIDREASLTAHEYLNHIRTTPADRALASFRDQPAVEARIWDEGLMQLATARASRNIVCTMIGGWTSGEKSDRNSLATHGGMQNGYGGSWSTSGTILGRNAARGLTEDHAHMVNQLDSRSYVAIAFVRYSNPSGVNLTSMIVDMSPCSYAEGKQNLANAGVSFLDDMEKSILVPKEQYLDFCRHFGITAG</sequence>
<dbReference type="SMART" id="SM00635">
    <property type="entry name" value="BID_2"/>
    <property type="match status" value="2"/>
</dbReference>
<dbReference type="InterPro" id="IPR003343">
    <property type="entry name" value="Big_2"/>
</dbReference>
<evidence type="ECO:0000259" key="1">
    <source>
        <dbReference type="SMART" id="SM00635"/>
    </source>
</evidence>